<keyword evidence="8" id="KW-1185">Reference proteome</keyword>
<dbReference type="Proteomes" id="UP000184226">
    <property type="component" value="Unassembled WGS sequence"/>
</dbReference>
<keyword evidence="4" id="KW-0408">Iron</keyword>
<evidence type="ECO:0000256" key="5">
    <source>
        <dbReference type="ARBA" id="ARBA00023239"/>
    </source>
</evidence>
<dbReference type="AlphaFoldDB" id="A0A1M5QZ68"/>
<name>A0A1M5QZ68_9BURK</name>
<proteinExistence type="inferred from homology"/>
<keyword evidence="3" id="KW-0479">Metal-binding</keyword>
<dbReference type="Pfam" id="PF13816">
    <property type="entry name" value="Dehydratase_hem"/>
    <property type="match status" value="1"/>
</dbReference>
<evidence type="ECO:0000256" key="4">
    <source>
        <dbReference type="ARBA" id="ARBA00023004"/>
    </source>
</evidence>
<protein>
    <submittedName>
        <fullName evidence="7">Aldoxime dehydratase</fullName>
    </submittedName>
</protein>
<dbReference type="STRING" id="658167.SAMN04488135_102419"/>
<evidence type="ECO:0000313" key="8">
    <source>
        <dbReference type="Proteomes" id="UP000184226"/>
    </source>
</evidence>
<evidence type="ECO:0000256" key="1">
    <source>
        <dbReference type="ARBA" id="ARBA00001970"/>
    </source>
</evidence>
<evidence type="ECO:0000256" key="3">
    <source>
        <dbReference type="ARBA" id="ARBA00022723"/>
    </source>
</evidence>
<sequence length="354" mass="40295">MPFHIEYERTVAARRPEGHQPAAPRYSLRWTRPVPTLVSVYFGVQGKSLEWPAEQAFYDLLRQKLDSGSGPESLETMRCHDDAGYTNGILVAYWTDPTRYAKWLIESGFKQWLSAQERLEGEYGYWCEAIVVPYDRHETIYSGPEYRIGFSRTADSVIVPITTNGFFGAARDRLPVSAIDPLDSPYGKSPIPRTEPASHGAHLMVLVPHNVTILRSGQYWEGAGQAQLDDYMESLQPKLHRGMSYLANNKPDTGCLSLRIMTNLSEDGTARAETSVLGAFVSLQKLEEWAATHETHLDIYRHAIAMNRLYKEKREVVTWHELFVLMQGNCFEYVNCHPATGMLPYGEVWQSRKE</sequence>
<keyword evidence="2" id="KW-0349">Heme</keyword>
<dbReference type="GO" id="GO:0016829">
    <property type="term" value="F:lyase activity"/>
    <property type="evidence" value="ECO:0007669"/>
    <property type="project" value="UniProtKB-KW"/>
</dbReference>
<organism evidence="7 8">
    <name type="scientific">Pollutimonas bauzanensis</name>
    <dbReference type="NCBI Taxonomy" id="658167"/>
    <lineage>
        <taxon>Bacteria</taxon>
        <taxon>Pseudomonadati</taxon>
        <taxon>Pseudomonadota</taxon>
        <taxon>Betaproteobacteria</taxon>
        <taxon>Burkholderiales</taxon>
        <taxon>Alcaligenaceae</taxon>
        <taxon>Pollutimonas</taxon>
    </lineage>
</organism>
<evidence type="ECO:0000313" key="7">
    <source>
        <dbReference type="EMBL" id="SHH19100.1"/>
    </source>
</evidence>
<comment type="similarity">
    <text evidence="6">Belongs to the heme-containing dehydratase family.</text>
</comment>
<dbReference type="EMBL" id="FQXE01000002">
    <property type="protein sequence ID" value="SHH19100.1"/>
    <property type="molecule type" value="Genomic_DNA"/>
</dbReference>
<evidence type="ECO:0000256" key="6">
    <source>
        <dbReference type="ARBA" id="ARBA00034312"/>
    </source>
</evidence>
<reference evidence="7 8" key="1">
    <citation type="submission" date="2016-11" db="EMBL/GenBank/DDBJ databases">
        <authorList>
            <person name="Jaros S."/>
            <person name="Januszkiewicz K."/>
            <person name="Wedrychowicz H."/>
        </authorList>
    </citation>
    <scope>NUCLEOTIDE SEQUENCE [LARGE SCALE GENOMIC DNA]</scope>
    <source>
        <strain evidence="7 8">CGMCC 1.10190</strain>
    </source>
</reference>
<dbReference type="OrthoDB" id="3807625at2"/>
<accession>A0A1M5QZ68</accession>
<evidence type="ECO:0000256" key="2">
    <source>
        <dbReference type="ARBA" id="ARBA00022617"/>
    </source>
</evidence>
<dbReference type="RefSeq" id="WP_073102033.1">
    <property type="nucleotide sequence ID" value="NZ_FQXE01000002.1"/>
</dbReference>
<keyword evidence="5" id="KW-0456">Lyase</keyword>
<dbReference type="GO" id="GO:0046872">
    <property type="term" value="F:metal ion binding"/>
    <property type="evidence" value="ECO:0007669"/>
    <property type="project" value="UniProtKB-KW"/>
</dbReference>
<dbReference type="InterPro" id="IPR025702">
    <property type="entry name" value="OXD"/>
</dbReference>
<comment type="cofactor">
    <cofactor evidence="1">
        <name>heme b</name>
        <dbReference type="ChEBI" id="CHEBI:60344"/>
    </cofactor>
</comment>
<gene>
    <name evidence="7" type="ORF">SAMN04488135_102419</name>
</gene>